<dbReference type="Gene3D" id="1.10.443.10">
    <property type="entry name" value="Intergrase catalytic core"/>
    <property type="match status" value="1"/>
</dbReference>
<accession>A0ABV8BVD0</accession>
<protein>
    <submittedName>
        <fullName evidence="3">Tyrosine-type recombinase/integrase</fullName>
    </submittedName>
</protein>
<keyword evidence="4" id="KW-1185">Reference proteome</keyword>
<gene>
    <name evidence="3" type="ORF">ACFOWZ_16615</name>
</gene>
<dbReference type="InterPro" id="IPR013762">
    <property type="entry name" value="Integrase-like_cat_sf"/>
</dbReference>
<evidence type="ECO:0000259" key="2">
    <source>
        <dbReference type="Pfam" id="PF00589"/>
    </source>
</evidence>
<name>A0ABV8BVD0_9PSEU</name>
<keyword evidence="1" id="KW-0233">DNA recombination</keyword>
<dbReference type="Proteomes" id="UP001595690">
    <property type="component" value="Unassembled WGS sequence"/>
</dbReference>
<comment type="caution">
    <text evidence="3">The sequence shown here is derived from an EMBL/GenBank/DDBJ whole genome shotgun (WGS) entry which is preliminary data.</text>
</comment>
<dbReference type="InterPro" id="IPR002104">
    <property type="entry name" value="Integrase_catalytic"/>
</dbReference>
<dbReference type="InterPro" id="IPR011010">
    <property type="entry name" value="DNA_brk_join_enz"/>
</dbReference>
<dbReference type="RefSeq" id="WP_382373358.1">
    <property type="nucleotide sequence ID" value="NZ_JBHRZI010000014.1"/>
</dbReference>
<evidence type="ECO:0000256" key="1">
    <source>
        <dbReference type="ARBA" id="ARBA00023172"/>
    </source>
</evidence>
<dbReference type="EMBL" id="JBHRZI010000014">
    <property type="protein sequence ID" value="MFC3893099.1"/>
    <property type="molecule type" value="Genomic_DNA"/>
</dbReference>
<evidence type="ECO:0000313" key="3">
    <source>
        <dbReference type="EMBL" id="MFC3893099.1"/>
    </source>
</evidence>
<evidence type="ECO:0000313" key="4">
    <source>
        <dbReference type="Proteomes" id="UP001595690"/>
    </source>
</evidence>
<organism evidence="3 4">
    <name type="scientific">Lentzea rhizosphaerae</name>
    <dbReference type="NCBI Taxonomy" id="2041025"/>
    <lineage>
        <taxon>Bacteria</taxon>
        <taxon>Bacillati</taxon>
        <taxon>Actinomycetota</taxon>
        <taxon>Actinomycetes</taxon>
        <taxon>Pseudonocardiales</taxon>
        <taxon>Pseudonocardiaceae</taxon>
        <taxon>Lentzea</taxon>
    </lineage>
</organism>
<dbReference type="SUPFAM" id="SSF56349">
    <property type="entry name" value="DNA breaking-rejoining enzymes"/>
    <property type="match status" value="1"/>
</dbReference>
<feature type="domain" description="Tyr recombinase" evidence="2">
    <location>
        <begin position="24"/>
        <end position="69"/>
    </location>
</feature>
<sequence>MQLPASRLVALAGNQALGWGPLKPGMVFHDLRHTQETWLIEDEVPRVLRLERLGHKRSSTDERYSHVTEAMISRMLEQLRRRWEVDGGWSWTMNGPDEAW</sequence>
<proteinExistence type="predicted"/>
<dbReference type="Pfam" id="PF00589">
    <property type="entry name" value="Phage_integrase"/>
    <property type="match status" value="1"/>
</dbReference>
<reference evidence="4" key="1">
    <citation type="journal article" date="2019" name="Int. J. Syst. Evol. Microbiol.">
        <title>The Global Catalogue of Microorganisms (GCM) 10K type strain sequencing project: providing services to taxonomists for standard genome sequencing and annotation.</title>
        <authorList>
            <consortium name="The Broad Institute Genomics Platform"/>
            <consortium name="The Broad Institute Genome Sequencing Center for Infectious Disease"/>
            <person name="Wu L."/>
            <person name="Ma J."/>
        </authorList>
    </citation>
    <scope>NUCLEOTIDE SEQUENCE [LARGE SCALE GENOMIC DNA]</scope>
    <source>
        <strain evidence="4">CGMCC 4.7405</strain>
    </source>
</reference>